<feature type="domain" description="PX" evidence="5">
    <location>
        <begin position="1"/>
        <end position="107"/>
    </location>
</feature>
<proteinExistence type="inferred from homology"/>
<organism evidence="6 7">
    <name type="scientific">Papilio machaon</name>
    <name type="common">Old World swallowtail butterfly</name>
    <dbReference type="NCBI Taxonomy" id="76193"/>
    <lineage>
        <taxon>Eukaryota</taxon>
        <taxon>Metazoa</taxon>
        <taxon>Ecdysozoa</taxon>
        <taxon>Arthropoda</taxon>
        <taxon>Hexapoda</taxon>
        <taxon>Insecta</taxon>
        <taxon>Pterygota</taxon>
        <taxon>Neoptera</taxon>
        <taxon>Endopterygota</taxon>
        <taxon>Lepidoptera</taxon>
        <taxon>Glossata</taxon>
        <taxon>Ditrysia</taxon>
        <taxon>Papilionoidea</taxon>
        <taxon>Papilionidae</taxon>
        <taxon>Papilioninae</taxon>
        <taxon>Papilio</taxon>
    </lineage>
</organism>
<feature type="compositionally biased region" description="Low complexity" evidence="4">
    <location>
        <begin position="426"/>
        <end position="439"/>
    </location>
</feature>
<dbReference type="KEGG" id="pmac:106709275"/>
<dbReference type="InterPro" id="IPR036871">
    <property type="entry name" value="PX_dom_sf"/>
</dbReference>
<dbReference type="Gene3D" id="3.30.1520.10">
    <property type="entry name" value="Phox-like domain"/>
    <property type="match status" value="1"/>
</dbReference>
<dbReference type="GO" id="GO:0032456">
    <property type="term" value="P:endocytic recycling"/>
    <property type="evidence" value="ECO:0007669"/>
    <property type="project" value="TreeGrafter"/>
</dbReference>
<keyword evidence="7" id="KW-1185">Reference proteome</keyword>
<dbReference type="InterPro" id="IPR037836">
    <property type="entry name" value="SNX17_FERM-like_dom"/>
</dbReference>
<dbReference type="GO" id="GO:0005769">
    <property type="term" value="C:early endosome"/>
    <property type="evidence" value="ECO:0007669"/>
    <property type="project" value="TreeGrafter"/>
</dbReference>
<dbReference type="Gene3D" id="2.30.29.30">
    <property type="entry name" value="Pleckstrin-homology domain (PH domain)/Phosphotyrosine-binding domain (PTB)"/>
    <property type="match status" value="1"/>
</dbReference>
<evidence type="ECO:0000256" key="3">
    <source>
        <dbReference type="ARBA" id="ARBA00022927"/>
    </source>
</evidence>
<dbReference type="PANTHER" id="PTHR12431:SF14">
    <property type="entry name" value="LD15323P"/>
    <property type="match status" value="1"/>
</dbReference>
<dbReference type="InParanoid" id="A0A0N1PIS0"/>
<dbReference type="GO" id="GO:0006886">
    <property type="term" value="P:intracellular protein transport"/>
    <property type="evidence" value="ECO:0007669"/>
    <property type="project" value="TreeGrafter"/>
</dbReference>
<evidence type="ECO:0000313" key="7">
    <source>
        <dbReference type="Proteomes" id="UP000053240"/>
    </source>
</evidence>
<sequence length="483" mass="55118">MHFSIPDVQQFRDDNGITYTGYNIYIDGFFHCTTRYKQLLSLHEQLQAQNPYLKLPQFPPKKLFLTNSQIEERRILLEKYIQLVGQNPILAYSDILTTFLFSAQQETHCVRVHEVDIEIFLMNGYRIPLSVSSTDASSVVLDIACNYINLSKDFEKFFSLYLFNWSCAKDGQPCLKKLEEYESPYISQKYVRPDDKIVLRKSYWDPCYDMDVMSDRVSLDLLYLQTIQDIDLGWIVVNSQTRDILNSHESRKEKKEYIEVARSCRYYGRVPAGEAVTEAQHVTGGATSGAGGGPCRVHVSLASKELTLTTITQPVREQRYKVTRMRCWRITTLHTMEKPQSNGHGSLLEDTNKHFELSFEYLISKDNLEWITLRTEHAIFISVCLQSIVDELMRQKSGCGPSSPRCKRGGLTYLRRDGSSQLITPSSSSDTLSSVNGDSITSGSSREIFSVQKLTEKFASVSFKTGKDCVENNAFEAIGDEEL</sequence>
<keyword evidence="2" id="KW-0813">Transport</keyword>
<dbReference type="CDD" id="cd06885">
    <property type="entry name" value="PX_SNX17_31"/>
    <property type="match status" value="1"/>
</dbReference>
<evidence type="ECO:0000256" key="2">
    <source>
        <dbReference type="ARBA" id="ARBA00022448"/>
    </source>
</evidence>
<dbReference type="Proteomes" id="UP000053240">
    <property type="component" value="Unassembled WGS sequence"/>
</dbReference>
<dbReference type="Pfam" id="PF21271">
    <property type="entry name" value="SNX17-31_F2_FERM"/>
    <property type="match status" value="1"/>
</dbReference>
<evidence type="ECO:0000256" key="1">
    <source>
        <dbReference type="ARBA" id="ARBA00010883"/>
    </source>
</evidence>
<dbReference type="Gene3D" id="3.10.20.90">
    <property type="entry name" value="Phosphatidylinositol 3-kinase Catalytic Subunit, Chain A, domain 1"/>
    <property type="match status" value="1"/>
</dbReference>
<dbReference type="PROSITE" id="PS50195">
    <property type="entry name" value="PX"/>
    <property type="match status" value="1"/>
</dbReference>
<dbReference type="FunFam" id="1.20.80.60:FF:000001">
    <property type="entry name" value="Sorting nexin-17 isoform1"/>
    <property type="match status" value="1"/>
</dbReference>
<dbReference type="InterPro" id="IPR040842">
    <property type="entry name" value="SNX17/31_FERM"/>
</dbReference>
<dbReference type="Pfam" id="PF21273">
    <property type="entry name" value="SNX17-27-31_F1_FERM"/>
    <property type="match status" value="1"/>
</dbReference>
<accession>A0A0N1PIS0</accession>
<evidence type="ECO:0000259" key="5">
    <source>
        <dbReference type="PROSITE" id="PS50195"/>
    </source>
</evidence>
<dbReference type="SUPFAM" id="SSF64268">
    <property type="entry name" value="PX domain"/>
    <property type="match status" value="1"/>
</dbReference>
<dbReference type="FunCoup" id="A0A0N1PIS0">
    <property type="interactions" value="602"/>
</dbReference>
<dbReference type="PANTHER" id="PTHR12431">
    <property type="entry name" value="SORTING NEXIN 17 AND 27"/>
    <property type="match status" value="1"/>
</dbReference>
<evidence type="ECO:0000256" key="4">
    <source>
        <dbReference type="SAM" id="MobiDB-lite"/>
    </source>
</evidence>
<comment type="similarity">
    <text evidence="1">Belongs to the sorting nexin family.</text>
</comment>
<gene>
    <name evidence="6" type="ORF">RR48_05499</name>
</gene>
<dbReference type="CDD" id="cd13337">
    <property type="entry name" value="FERM-like_C_SNX17"/>
    <property type="match status" value="1"/>
</dbReference>
<reference evidence="6 7" key="1">
    <citation type="journal article" date="2015" name="Nat. Commun.">
        <title>Outbred genome sequencing and CRISPR/Cas9 gene editing in butterflies.</title>
        <authorList>
            <person name="Li X."/>
            <person name="Fan D."/>
            <person name="Zhang W."/>
            <person name="Liu G."/>
            <person name="Zhang L."/>
            <person name="Zhao L."/>
            <person name="Fang X."/>
            <person name="Chen L."/>
            <person name="Dong Y."/>
            <person name="Chen Y."/>
            <person name="Ding Y."/>
            <person name="Zhao R."/>
            <person name="Feng M."/>
            <person name="Zhu Y."/>
            <person name="Feng Y."/>
            <person name="Jiang X."/>
            <person name="Zhu D."/>
            <person name="Xiang H."/>
            <person name="Feng X."/>
            <person name="Li S."/>
            <person name="Wang J."/>
            <person name="Zhang G."/>
            <person name="Kronforst M.R."/>
            <person name="Wang W."/>
        </authorList>
    </citation>
    <scope>NUCLEOTIDE SEQUENCE [LARGE SCALE GENOMIC DNA]</scope>
    <source>
        <strain evidence="6">Ya'a_city_454_Pm</strain>
        <tissue evidence="6">Whole body</tissue>
    </source>
</reference>
<feature type="region of interest" description="Disordered" evidence="4">
    <location>
        <begin position="420"/>
        <end position="442"/>
    </location>
</feature>
<dbReference type="Pfam" id="PF18116">
    <property type="entry name" value="SNX17_FERM_C"/>
    <property type="match status" value="1"/>
</dbReference>
<dbReference type="FunFam" id="2.30.29.30:FF:000145">
    <property type="entry name" value="Sorting nexin-17 isoform1"/>
    <property type="match status" value="1"/>
</dbReference>
<dbReference type="FunFam" id="3.30.1520.10:FF:000008">
    <property type="entry name" value="Sorting nexin-17 isoform1"/>
    <property type="match status" value="1"/>
</dbReference>
<dbReference type="InterPro" id="IPR048763">
    <property type="entry name" value="SNX17-31_FERM_F1"/>
</dbReference>
<dbReference type="SMART" id="SM00312">
    <property type="entry name" value="PX"/>
    <property type="match status" value="1"/>
</dbReference>
<dbReference type="OrthoDB" id="5772781at2759"/>
<dbReference type="Pfam" id="PF00787">
    <property type="entry name" value="PX"/>
    <property type="match status" value="1"/>
</dbReference>
<name>A0A0N1PIS0_PAPMA</name>
<dbReference type="InterPro" id="IPR048767">
    <property type="entry name" value="SNX17-31_FERM_F2"/>
</dbReference>
<dbReference type="Gene3D" id="1.20.80.60">
    <property type="match status" value="1"/>
</dbReference>
<dbReference type="EMBL" id="KQ460226">
    <property type="protein sequence ID" value="KPJ16420.1"/>
    <property type="molecule type" value="Genomic_DNA"/>
</dbReference>
<dbReference type="InterPro" id="IPR011993">
    <property type="entry name" value="PH-like_dom_sf"/>
</dbReference>
<dbReference type="GO" id="GO:0035091">
    <property type="term" value="F:phosphatidylinositol binding"/>
    <property type="evidence" value="ECO:0007669"/>
    <property type="project" value="InterPro"/>
</dbReference>
<protein>
    <submittedName>
        <fullName evidence="6">Sorting nexin-17</fullName>
    </submittedName>
</protein>
<dbReference type="InterPro" id="IPR001683">
    <property type="entry name" value="PX_dom"/>
</dbReference>
<dbReference type="AlphaFoldDB" id="A0A0N1PIS0"/>
<keyword evidence="3" id="KW-0653">Protein transport</keyword>
<dbReference type="STRING" id="76193.A0A0N1PIS0"/>
<evidence type="ECO:0000313" key="6">
    <source>
        <dbReference type="EMBL" id="KPJ16420.1"/>
    </source>
</evidence>